<evidence type="ECO:0000259" key="1">
    <source>
        <dbReference type="Pfam" id="PF18701"/>
    </source>
</evidence>
<dbReference type="AlphaFoldDB" id="A0A8X6SRC1"/>
<evidence type="ECO:0000313" key="2">
    <source>
        <dbReference type="EMBL" id="GFY18131.1"/>
    </source>
</evidence>
<gene>
    <name evidence="2" type="ORF">TNCV_2045391</name>
</gene>
<proteinExistence type="predicted"/>
<dbReference type="Pfam" id="PF18701">
    <property type="entry name" value="DUF5641"/>
    <property type="match status" value="1"/>
</dbReference>
<dbReference type="InterPro" id="IPR040676">
    <property type="entry name" value="DUF5641"/>
</dbReference>
<organism evidence="2 3">
    <name type="scientific">Trichonephila clavipes</name>
    <name type="common">Golden silk orbweaver</name>
    <name type="synonym">Nephila clavipes</name>
    <dbReference type="NCBI Taxonomy" id="2585209"/>
    <lineage>
        <taxon>Eukaryota</taxon>
        <taxon>Metazoa</taxon>
        <taxon>Ecdysozoa</taxon>
        <taxon>Arthropoda</taxon>
        <taxon>Chelicerata</taxon>
        <taxon>Arachnida</taxon>
        <taxon>Araneae</taxon>
        <taxon>Araneomorphae</taxon>
        <taxon>Entelegynae</taxon>
        <taxon>Araneoidea</taxon>
        <taxon>Nephilidae</taxon>
        <taxon>Trichonephila</taxon>
    </lineage>
</organism>
<accession>A0A8X6SRC1</accession>
<protein>
    <recommendedName>
        <fullName evidence="1">DUF5641 domain-containing protein</fullName>
    </recommendedName>
</protein>
<name>A0A8X6SRC1_TRICX</name>
<keyword evidence="3" id="KW-1185">Reference proteome</keyword>
<dbReference type="Proteomes" id="UP000887159">
    <property type="component" value="Unassembled WGS sequence"/>
</dbReference>
<reference evidence="2" key="1">
    <citation type="submission" date="2020-08" db="EMBL/GenBank/DDBJ databases">
        <title>Multicomponent nature underlies the extraordinary mechanical properties of spider dragline silk.</title>
        <authorList>
            <person name="Kono N."/>
            <person name="Nakamura H."/>
            <person name="Mori M."/>
            <person name="Yoshida Y."/>
            <person name="Ohtoshi R."/>
            <person name="Malay A.D."/>
            <person name="Moran D.A.P."/>
            <person name="Tomita M."/>
            <person name="Numata K."/>
            <person name="Arakawa K."/>
        </authorList>
    </citation>
    <scope>NUCLEOTIDE SEQUENCE</scope>
</reference>
<comment type="caution">
    <text evidence="2">The sequence shown here is derived from an EMBL/GenBank/DDBJ whole genome shotgun (WGS) entry which is preliminary data.</text>
</comment>
<sequence>MVLVKEDNLPPLQWSLGGVVQVFPGDDGAVRVVDVKTQRGQFRRPITKCCLLPTEDCELIVQAGIPEDIPSFDAMNVSFGGFSFRIRDFTFLIIACI</sequence>
<evidence type="ECO:0000313" key="3">
    <source>
        <dbReference type="Proteomes" id="UP000887159"/>
    </source>
</evidence>
<dbReference type="EMBL" id="BMAU01021348">
    <property type="protein sequence ID" value="GFY18131.1"/>
    <property type="molecule type" value="Genomic_DNA"/>
</dbReference>
<feature type="domain" description="DUF5641" evidence="1">
    <location>
        <begin position="1"/>
        <end position="52"/>
    </location>
</feature>